<protein>
    <submittedName>
        <fullName evidence="1">Uncharacterized protein</fullName>
    </submittedName>
</protein>
<gene>
    <name evidence="1" type="ORF">MUK42_32598</name>
</gene>
<proteinExistence type="predicted"/>
<evidence type="ECO:0000313" key="2">
    <source>
        <dbReference type="Proteomes" id="UP001055439"/>
    </source>
</evidence>
<reference evidence="1" key="1">
    <citation type="submission" date="2022-05" db="EMBL/GenBank/DDBJ databases">
        <title>The Musa troglodytarum L. genome provides insights into the mechanism of non-climacteric behaviour and enrichment of carotenoids.</title>
        <authorList>
            <person name="Wang J."/>
        </authorList>
    </citation>
    <scope>NUCLEOTIDE SEQUENCE</scope>
    <source>
        <tissue evidence="1">Leaf</tissue>
    </source>
</reference>
<dbReference type="Proteomes" id="UP001055439">
    <property type="component" value="Chromosome 2"/>
</dbReference>
<organism evidence="1 2">
    <name type="scientific">Musa troglodytarum</name>
    <name type="common">fe'i banana</name>
    <dbReference type="NCBI Taxonomy" id="320322"/>
    <lineage>
        <taxon>Eukaryota</taxon>
        <taxon>Viridiplantae</taxon>
        <taxon>Streptophyta</taxon>
        <taxon>Embryophyta</taxon>
        <taxon>Tracheophyta</taxon>
        <taxon>Spermatophyta</taxon>
        <taxon>Magnoliopsida</taxon>
        <taxon>Liliopsida</taxon>
        <taxon>Zingiberales</taxon>
        <taxon>Musaceae</taxon>
        <taxon>Musa</taxon>
    </lineage>
</organism>
<evidence type="ECO:0000313" key="1">
    <source>
        <dbReference type="EMBL" id="URD87622.1"/>
    </source>
</evidence>
<dbReference type="EMBL" id="CP097504">
    <property type="protein sequence ID" value="URD87622.1"/>
    <property type="molecule type" value="Genomic_DNA"/>
</dbReference>
<sequence>MTFLSSLPYTYCFPFLNNNQPLGAASCFFHHHLYLPGMVSEHHGFWNSCILAVFFHNIEDSAMACQQLLTTLLARFLFGCQPQVDVPMSTKDSLHAVTDITVSLAFGLQDFSSPY</sequence>
<keyword evidence="2" id="KW-1185">Reference proteome</keyword>
<name>A0A9E7F2Y9_9LILI</name>
<dbReference type="AlphaFoldDB" id="A0A9E7F2Y9"/>
<accession>A0A9E7F2Y9</accession>